<accession>A0AAD8XZB3</accession>
<evidence type="ECO:0000313" key="3">
    <source>
        <dbReference type="Proteomes" id="UP001224775"/>
    </source>
</evidence>
<protein>
    <submittedName>
        <fullName evidence="2">Uncharacterized protein</fullName>
    </submittedName>
</protein>
<feature type="coiled-coil region" evidence="1">
    <location>
        <begin position="208"/>
        <end position="235"/>
    </location>
</feature>
<evidence type="ECO:0000313" key="2">
    <source>
        <dbReference type="EMBL" id="KAK1736493.1"/>
    </source>
</evidence>
<gene>
    <name evidence="2" type="ORF">QTG54_012515</name>
</gene>
<proteinExistence type="predicted"/>
<feature type="coiled-coil region" evidence="1">
    <location>
        <begin position="268"/>
        <end position="295"/>
    </location>
</feature>
<feature type="coiled-coil region" evidence="1">
    <location>
        <begin position="61"/>
        <end position="88"/>
    </location>
</feature>
<keyword evidence="1" id="KW-0175">Coiled coil</keyword>
<feature type="coiled-coil region" evidence="1">
    <location>
        <begin position="349"/>
        <end position="468"/>
    </location>
</feature>
<organism evidence="2 3">
    <name type="scientific">Skeletonema marinoi</name>
    <dbReference type="NCBI Taxonomy" id="267567"/>
    <lineage>
        <taxon>Eukaryota</taxon>
        <taxon>Sar</taxon>
        <taxon>Stramenopiles</taxon>
        <taxon>Ochrophyta</taxon>
        <taxon>Bacillariophyta</taxon>
        <taxon>Coscinodiscophyceae</taxon>
        <taxon>Thalassiosirophycidae</taxon>
        <taxon>Thalassiosirales</taxon>
        <taxon>Skeletonemataceae</taxon>
        <taxon>Skeletonema</taxon>
        <taxon>Skeletonema marinoi-dohrnii complex</taxon>
    </lineage>
</organism>
<evidence type="ECO:0000256" key="1">
    <source>
        <dbReference type="SAM" id="Coils"/>
    </source>
</evidence>
<sequence>MWNHHPITPSAASTNDATTTTTFPSELDFGASVDIQDEMCRTLKLECDTLDKSSSMTQTAVKNEERTLHQLSKDYGCAKNEMASLRRDGGDILDEETMTEDVRRGFKEQFESEVVPHVTVASNDDVDDAALISEDEGGINEDHHGNNKRVYSHGKFLARKTIELKAKKASMVTTAQEIKSGIQNIQAVDDETVQILQMIETRGLDAAKGQGERTIAQLQREVEVENQRNRGVKEAIMAARANSGVNAQTIAEKAKQQMTRRSEHLSKEAELTARNDAAQQEASLVQAEQKKLAEELALLSGQFDFFTQNVAEYEAKQKRSDEIKTEMEGVKSDVVELKSKMANNVSKDLEESSLALKEVEKSYDEANEVYDVIMSEKDEKEKARDEAIKAAEARMANAMKEKEILAGKIAKYQEETANLVEQSEDVDSNAKARIVALTKALKTREEQLEEKRAASDKLKEEIATTLAAKTAKVNEMRESTSKFEAASSAEVDRLAVLKKERIESRVEHVEKRRSDLNLIEDCQRADVNNIRKKLGMFQKFNKIKSSIEESEIVLENGVDRFVMPNIDEIDVGYDIDDDDDL</sequence>
<name>A0AAD8XZB3_9STRA</name>
<reference evidence="2" key="1">
    <citation type="submission" date="2023-06" db="EMBL/GenBank/DDBJ databases">
        <title>Survivors Of The Sea: Transcriptome response of Skeletonema marinoi to long-term dormancy.</title>
        <authorList>
            <person name="Pinder M.I.M."/>
            <person name="Kourtchenko O."/>
            <person name="Robertson E.K."/>
            <person name="Larsson T."/>
            <person name="Maumus F."/>
            <person name="Osuna-Cruz C.M."/>
            <person name="Vancaester E."/>
            <person name="Stenow R."/>
            <person name="Vandepoele K."/>
            <person name="Ploug H."/>
            <person name="Bruchert V."/>
            <person name="Godhe A."/>
            <person name="Topel M."/>
        </authorList>
    </citation>
    <scope>NUCLEOTIDE SEQUENCE</scope>
    <source>
        <strain evidence="2">R05AC</strain>
    </source>
</reference>
<dbReference type="EMBL" id="JATAAI010000028">
    <property type="protein sequence ID" value="KAK1736493.1"/>
    <property type="molecule type" value="Genomic_DNA"/>
</dbReference>
<keyword evidence="3" id="KW-1185">Reference proteome</keyword>
<comment type="caution">
    <text evidence="2">The sequence shown here is derived from an EMBL/GenBank/DDBJ whole genome shotgun (WGS) entry which is preliminary data.</text>
</comment>
<dbReference type="Proteomes" id="UP001224775">
    <property type="component" value="Unassembled WGS sequence"/>
</dbReference>
<dbReference type="AlphaFoldDB" id="A0AAD8XZB3"/>